<evidence type="ECO:0000256" key="2">
    <source>
        <dbReference type="ARBA" id="ARBA00005278"/>
    </source>
</evidence>
<dbReference type="AlphaFoldDB" id="A0A3S2X0N9"/>
<organism evidence="7 8">
    <name type="scientific">Niallia taxi</name>
    <dbReference type="NCBI Taxonomy" id="2499688"/>
    <lineage>
        <taxon>Bacteria</taxon>
        <taxon>Bacillati</taxon>
        <taxon>Bacillota</taxon>
        <taxon>Bacilli</taxon>
        <taxon>Bacillales</taxon>
        <taxon>Bacillaceae</taxon>
        <taxon>Niallia</taxon>
    </lineage>
</organism>
<accession>A0A3S2X0N9</accession>
<dbReference type="InterPro" id="IPR004995">
    <property type="entry name" value="Spore_Ger"/>
</dbReference>
<sequence>MNKFLKKLMNINSKKQIPSNSTPSKAQEIEMKNISFETIKDEIKKIFGHTADLKADDILVGKSEAIIFYLDTVINTDFLKDMLGQTLESPVEQDIRITSVDELQAFGKKSFGVSGYKLIHTISEMTETILEGRIAVIIKGVPAALTISFINSEGRTVSEPTTQTVVRGPKDAFVEDISTNINLIRKRIKNHNLQFEKFKVGNETRTSVYIGSIKGIVNEKILEEVRKRIKDINISAVFESANIEELIQDKSATVFPLALNTERPDSVSSALLDGKIAIITDGTPFILLVPAVLTDFFISSEDNYQNYFMSSFIRMIRYLSFMIGLLMPSAYVGVLTFHPELLPTTLLLSVIAQREGVPFPAVIEVFIMEITFEILREAGVRMPRAVGQTVSIVGALVIGQAAAEAGIISNIMVIIVAITAIANFVFPNYSFANASRLIRFVLIIVASILGLYGVLLVLIFMVAHLSSLRSFGVPYLAPVAPFIVEDQKDIFIRTPIWFQNKRPAYLSPTTLDKQKPQGSPSPPKQSKGGSGD</sequence>
<keyword evidence="3 4" id="KW-0472">Membrane</keyword>
<evidence type="ECO:0000313" key="8">
    <source>
        <dbReference type="Proteomes" id="UP000288024"/>
    </source>
</evidence>
<dbReference type="InterPro" id="IPR050768">
    <property type="entry name" value="UPF0353/GerABKA_families"/>
</dbReference>
<evidence type="ECO:0000256" key="6">
    <source>
        <dbReference type="SAM" id="Phobius"/>
    </source>
</evidence>
<feature type="transmembrane region" description="Helical" evidence="6">
    <location>
        <begin position="438"/>
        <end position="463"/>
    </location>
</feature>
<evidence type="ECO:0000256" key="4">
    <source>
        <dbReference type="PIRNR" id="PIRNR005690"/>
    </source>
</evidence>
<dbReference type="GeneID" id="87618017"/>
<keyword evidence="6" id="KW-0812">Transmembrane</keyword>
<evidence type="ECO:0000313" key="7">
    <source>
        <dbReference type="EMBL" id="RVT59103.1"/>
    </source>
</evidence>
<dbReference type="Pfam" id="PF03323">
    <property type="entry name" value="GerA"/>
    <property type="match status" value="1"/>
</dbReference>
<protein>
    <submittedName>
        <fullName evidence="7">Spore germination protein</fullName>
    </submittedName>
</protein>
<feature type="transmembrane region" description="Helical" evidence="6">
    <location>
        <begin position="318"/>
        <end position="337"/>
    </location>
</feature>
<evidence type="ECO:0000256" key="5">
    <source>
        <dbReference type="SAM" id="MobiDB-lite"/>
    </source>
</evidence>
<keyword evidence="6" id="KW-1133">Transmembrane helix</keyword>
<comment type="subcellular location">
    <subcellularLocation>
        <location evidence="4">Cell membrane</location>
    </subcellularLocation>
    <subcellularLocation>
        <location evidence="1">Membrane</location>
        <topology evidence="1">Multi-pass membrane protein</topology>
    </subcellularLocation>
</comment>
<dbReference type="GO" id="GO:0005886">
    <property type="term" value="C:plasma membrane"/>
    <property type="evidence" value="ECO:0007669"/>
    <property type="project" value="UniProtKB-SubCell"/>
</dbReference>
<dbReference type="RefSeq" id="WP_127740137.1">
    <property type="nucleotide sequence ID" value="NZ_CAJCKN010000003.1"/>
</dbReference>
<dbReference type="PANTHER" id="PTHR22550:SF5">
    <property type="entry name" value="LEUCINE ZIPPER PROTEIN 4"/>
    <property type="match status" value="1"/>
</dbReference>
<evidence type="ECO:0000256" key="3">
    <source>
        <dbReference type="ARBA" id="ARBA00023136"/>
    </source>
</evidence>
<dbReference type="PIRSF" id="PIRSF005690">
    <property type="entry name" value="GerBA"/>
    <property type="match status" value="1"/>
</dbReference>
<dbReference type="PANTHER" id="PTHR22550">
    <property type="entry name" value="SPORE GERMINATION PROTEIN"/>
    <property type="match status" value="1"/>
</dbReference>
<dbReference type="GO" id="GO:0009847">
    <property type="term" value="P:spore germination"/>
    <property type="evidence" value="ECO:0007669"/>
    <property type="project" value="UniProtKB-UniRule"/>
</dbReference>
<dbReference type="Proteomes" id="UP000288024">
    <property type="component" value="Unassembled WGS sequence"/>
</dbReference>
<comment type="similarity">
    <text evidence="2 4">Belongs to the GerABKA family.</text>
</comment>
<feature type="region of interest" description="Disordered" evidence="5">
    <location>
        <begin position="507"/>
        <end position="532"/>
    </location>
</feature>
<evidence type="ECO:0000256" key="1">
    <source>
        <dbReference type="ARBA" id="ARBA00004141"/>
    </source>
</evidence>
<gene>
    <name evidence="7" type="ORF">EM808_20185</name>
</gene>
<reference evidence="7 8" key="1">
    <citation type="submission" date="2019-01" db="EMBL/GenBank/DDBJ databases">
        <title>Bacillus sp. M5HDSG1-1, whole genome shotgun sequence.</title>
        <authorList>
            <person name="Tuo L."/>
        </authorList>
    </citation>
    <scope>NUCLEOTIDE SEQUENCE [LARGE SCALE GENOMIC DNA]</scope>
    <source>
        <strain evidence="7 8">M5HDSG1-1</strain>
    </source>
</reference>
<name>A0A3S2X0N9_9BACI</name>
<keyword evidence="8" id="KW-1185">Reference proteome</keyword>
<feature type="transmembrane region" description="Helical" evidence="6">
    <location>
        <begin position="407"/>
        <end position="426"/>
    </location>
</feature>
<dbReference type="EMBL" id="RZTZ01000010">
    <property type="protein sequence ID" value="RVT59103.1"/>
    <property type="molecule type" value="Genomic_DNA"/>
</dbReference>
<proteinExistence type="inferred from homology"/>
<comment type="caution">
    <text evidence="7">The sequence shown here is derived from an EMBL/GenBank/DDBJ whole genome shotgun (WGS) entry which is preliminary data.</text>
</comment>